<dbReference type="EMBL" id="CP042914">
    <property type="protein sequence ID" value="QEG41797.1"/>
    <property type="molecule type" value="Genomic_DNA"/>
</dbReference>
<protein>
    <submittedName>
        <fullName evidence="2">Uncharacterized protein</fullName>
    </submittedName>
</protein>
<accession>A0A5B9QRS2</accession>
<keyword evidence="1" id="KW-0812">Transmembrane</keyword>
<feature type="transmembrane region" description="Helical" evidence="1">
    <location>
        <begin position="43"/>
        <end position="61"/>
    </location>
</feature>
<keyword evidence="1" id="KW-0472">Membrane</keyword>
<name>A0A5B9QRS2_9BACT</name>
<reference evidence="2 3" key="1">
    <citation type="submission" date="2019-08" db="EMBL/GenBank/DDBJ databases">
        <title>Deep-cultivation of Planctomycetes and their phenomic and genomic characterization uncovers novel biology.</title>
        <authorList>
            <person name="Wiegand S."/>
            <person name="Jogler M."/>
            <person name="Boedeker C."/>
            <person name="Pinto D."/>
            <person name="Vollmers J."/>
            <person name="Rivas-Marin E."/>
            <person name="Kohn T."/>
            <person name="Peeters S.H."/>
            <person name="Heuer A."/>
            <person name="Rast P."/>
            <person name="Oberbeckmann S."/>
            <person name="Bunk B."/>
            <person name="Jeske O."/>
            <person name="Meyerdierks A."/>
            <person name="Storesund J.E."/>
            <person name="Kallscheuer N."/>
            <person name="Luecker S."/>
            <person name="Lage O.M."/>
            <person name="Pohl T."/>
            <person name="Merkel B.J."/>
            <person name="Hornburger P."/>
            <person name="Mueller R.-W."/>
            <person name="Bruemmer F."/>
            <person name="Labrenz M."/>
            <person name="Spormann A.M."/>
            <person name="Op den Camp H."/>
            <person name="Overmann J."/>
            <person name="Amann R."/>
            <person name="Jetten M.S.M."/>
            <person name="Mascher T."/>
            <person name="Medema M.H."/>
            <person name="Devos D.P."/>
            <person name="Kaster A.-K."/>
            <person name="Ovreas L."/>
            <person name="Rohde M."/>
            <person name="Galperin M.Y."/>
            <person name="Jogler C."/>
        </authorList>
    </citation>
    <scope>NUCLEOTIDE SEQUENCE [LARGE SCALE GENOMIC DNA]</scope>
    <source>
        <strain evidence="2 3">UC8</strain>
    </source>
</reference>
<dbReference type="OrthoDB" id="9956986at2"/>
<keyword evidence="1" id="KW-1133">Transmembrane helix</keyword>
<evidence type="ECO:0000313" key="3">
    <source>
        <dbReference type="Proteomes" id="UP000325286"/>
    </source>
</evidence>
<sequence>MCCTRVAVTRFRENNIAGRHRVDTDVPRLRTAPINSKRQPRTVAALIAFVAFVSIILHNAATFETFEPASANAVHGTVEYGWPFTCYTGSISVERMFYATSPRQHWASTSSGSLAPIGFSVDAAVALLLTWVTYQGLVWTFSAFNAKLSIATLLGFLAYTALLFAFEVADNAKHYEMFPRLRELFLEMHIFEYIEKAVWVTLFIACLWLPNRSRMFCKTARSGEQ</sequence>
<evidence type="ECO:0000256" key="1">
    <source>
        <dbReference type="SAM" id="Phobius"/>
    </source>
</evidence>
<dbReference type="Proteomes" id="UP000325286">
    <property type="component" value="Chromosome"/>
</dbReference>
<dbReference type="KEGG" id="rul:UC8_38230"/>
<dbReference type="AlphaFoldDB" id="A0A5B9QRS2"/>
<proteinExistence type="predicted"/>
<evidence type="ECO:0000313" key="2">
    <source>
        <dbReference type="EMBL" id="QEG41797.1"/>
    </source>
</evidence>
<feature type="transmembrane region" description="Helical" evidence="1">
    <location>
        <begin position="189"/>
        <end position="209"/>
    </location>
</feature>
<keyword evidence="3" id="KW-1185">Reference proteome</keyword>
<organism evidence="2 3">
    <name type="scientific">Roseimaritima ulvae</name>
    <dbReference type="NCBI Taxonomy" id="980254"/>
    <lineage>
        <taxon>Bacteria</taxon>
        <taxon>Pseudomonadati</taxon>
        <taxon>Planctomycetota</taxon>
        <taxon>Planctomycetia</taxon>
        <taxon>Pirellulales</taxon>
        <taxon>Pirellulaceae</taxon>
        <taxon>Roseimaritima</taxon>
    </lineage>
</organism>
<feature type="transmembrane region" description="Helical" evidence="1">
    <location>
        <begin position="114"/>
        <end position="134"/>
    </location>
</feature>
<gene>
    <name evidence="2" type="ORF">UC8_38230</name>
</gene>
<feature type="transmembrane region" description="Helical" evidence="1">
    <location>
        <begin position="146"/>
        <end position="169"/>
    </location>
</feature>